<dbReference type="PROSITE" id="PS50994">
    <property type="entry name" value="INTEGRASE"/>
    <property type="match status" value="1"/>
</dbReference>
<dbReference type="AlphaFoldDB" id="D6CQ72"/>
<dbReference type="Gene3D" id="3.30.420.10">
    <property type="entry name" value="Ribonuclease H-like superfamily/Ribonuclease H"/>
    <property type="match status" value="1"/>
</dbReference>
<dbReference type="HOGENOM" id="CLU_027402_4_2_4"/>
<dbReference type="SUPFAM" id="SSF53098">
    <property type="entry name" value="Ribonuclease H-like"/>
    <property type="match status" value="1"/>
</dbReference>
<dbReference type="InterPro" id="IPR036397">
    <property type="entry name" value="RNaseH_sf"/>
</dbReference>
<dbReference type="InterPro" id="IPR050900">
    <property type="entry name" value="Transposase_IS3/IS150/IS904"/>
</dbReference>
<dbReference type="GO" id="GO:0015074">
    <property type="term" value="P:DNA integration"/>
    <property type="evidence" value="ECO:0007669"/>
    <property type="project" value="InterPro"/>
</dbReference>
<dbReference type="EMBL" id="FP475956">
    <property type="protein sequence ID" value="CAZ88152.1"/>
    <property type="molecule type" value="Genomic_DNA"/>
</dbReference>
<dbReference type="Proteomes" id="UP000078599">
    <property type="component" value="Unassembled WGS sequence"/>
</dbReference>
<organism evidence="3 6">
    <name type="scientific">Thiomonas arsenitoxydans (strain DSM 22701 / CIP 110005 / 3As)</name>
    <dbReference type="NCBI Taxonomy" id="426114"/>
    <lineage>
        <taxon>Bacteria</taxon>
        <taxon>Pseudomonadati</taxon>
        <taxon>Pseudomonadota</taxon>
        <taxon>Betaproteobacteria</taxon>
        <taxon>Burkholderiales</taxon>
        <taxon>Thiomonas</taxon>
    </lineage>
</organism>
<dbReference type="EMBL" id="CTRI01000017">
    <property type="protein sequence ID" value="CQR32910.1"/>
    <property type="molecule type" value="Genomic_DNA"/>
</dbReference>
<feature type="domain" description="Integrase catalytic" evidence="1">
    <location>
        <begin position="123"/>
        <end position="286"/>
    </location>
</feature>
<reference evidence="4 7" key="4">
    <citation type="submission" date="2015-03" db="EMBL/GenBank/DDBJ databases">
        <authorList>
            <person name="Regsiter A."/>
            <person name="william w."/>
        </authorList>
    </citation>
    <scope>NUCLEOTIDE SEQUENCE [LARGE SCALE GENOMIC DNA]</scope>
    <source>
        <strain evidence="4 7">CB1</strain>
    </source>
</reference>
<dbReference type="InterPro" id="IPR048020">
    <property type="entry name" value="Transpos_IS3"/>
</dbReference>
<gene>
    <name evidence="4" type="primary">insF</name>
    <name evidence="2" type="ordered locus">THI_0451</name>
    <name evidence="3" type="ordered locus">THI_1470</name>
    <name evidence="4" type="ORF">THICB1_240001</name>
    <name evidence="5" type="ORF">THICB1_30335</name>
</gene>
<reference evidence="3" key="3">
    <citation type="submission" date="2010-07" db="EMBL/GenBank/DDBJ databases">
        <authorList>
            <person name="Genoscope - CEA"/>
        </authorList>
    </citation>
    <scope>NUCLEOTIDE SEQUENCE</scope>
    <source>
        <strain evidence="3">3As</strain>
    </source>
</reference>
<dbReference type="eggNOG" id="COG2801">
    <property type="taxonomic scope" value="Bacteria"/>
</dbReference>
<dbReference type="Pfam" id="PF13276">
    <property type="entry name" value="HTH_21"/>
    <property type="match status" value="1"/>
</dbReference>
<evidence type="ECO:0000313" key="7">
    <source>
        <dbReference type="Proteomes" id="UP000078599"/>
    </source>
</evidence>
<dbReference type="InterPro" id="IPR025948">
    <property type="entry name" value="HTH-like_dom"/>
</dbReference>
<dbReference type="KEGG" id="thi:THI_1470"/>
<protein>
    <submittedName>
        <fullName evidence="4">IS3 element protein InsF</fullName>
    </submittedName>
    <submittedName>
        <fullName evidence="3">Transposase ISThsp4, IS3 family, ORFB</fullName>
    </submittedName>
    <submittedName>
        <fullName evidence="2">Transposase of ISThsp4, IS3 family, ORFB</fullName>
    </submittedName>
</protein>
<evidence type="ECO:0000259" key="1">
    <source>
        <dbReference type="PROSITE" id="PS50994"/>
    </source>
</evidence>
<keyword evidence="7" id="KW-1185">Reference proteome</keyword>
<dbReference type="Pfam" id="PF13333">
    <property type="entry name" value="rve_2"/>
    <property type="match status" value="1"/>
</dbReference>
<dbReference type="EMBL" id="CTRI01000023">
    <property type="protein sequence ID" value="CQR34144.1"/>
    <property type="molecule type" value="Genomic_DNA"/>
</dbReference>
<name>D6CQ72_THIA3</name>
<dbReference type="GO" id="GO:0003676">
    <property type="term" value="F:nucleic acid binding"/>
    <property type="evidence" value="ECO:0007669"/>
    <property type="project" value="InterPro"/>
</dbReference>
<dbReference type="Proteomes" id="UP000002372">
    <property type="component" value="Chromosome"/>
</dbReference>
<dbReference type="Pfam" id="PF00665">
    <property type="entry name" value="rve"/>
    <property type="match status" value="1"/>
</dbReference>
<dbReference type="NCBIfam" id="NF033516">
    <property type="entry name" value="transpos_IS3"/>
    <property type="match status" value="1"/>
</dbReference>
<evidence type="ECO:0000313" key="2">
    <source>
        <dbReference type="EMBL" id="CAZ87197.1"/>
    </source>
</evidence>
<evidence type="ECO:0000313" key="5">
    <source>
        <dbReference type="EMBL" id="CQR34144.1"/>
    </source>
</evidence>
<evidence type="ECO:0000313" key="6">
    <source>
        <dbReference type="Proteomes" id="UP000002372"/>
    </source>
</evidence>
<evidence type="ECO:0000313" key="3">
    <source>
        <dbReference type="EMBL" id="CAZ88152.1"/>
    </source>
</evidence>
<proteinExistence type="predicted"/>
<dbReference type="PANTHER" id="PTHR46889">
    <property type="entry name" value="TRANSPOSASE INSF FOR INSERTION SEQUENCE IS3B-RELATED"/>
    <property type="match status" value="1"/>
</dbReference>
<sequence>MKYAWIDAQRRDHPLPELCEVLGVSISGYRAWRRGGKPDRARLSDAQALTLMRSIHAEFKAAYGSRRMHRELQGRGHRIGLRRVERLMREHGIRARHKRRFKATTDSRHSLPIAPNLLARNFAPEAPNRVWTGDITYIQTGEGWLYLAIVLDLFNREIVGWSIKPRMTADIVTDALTMAWFRRKPEAGIVFHSDRGSQYASAAMAAKLRDFGMTASMSRKGNCWDNAPTESFFNSLKNERVHGTSYPTRADAQADLFQYIEAFYNRSRRHSTLGYRSPIRFLEEWLSKHGDQPSMAA</sequence>
<reference key="1">
    <citation type="submission" date="2009-07" db="EMBL/GenBank/DDBJ databases">
        <authorList>
            <person name="Genoscope - CEA"/>
        </authorList>
    </citation>
    <scope>NUCLEOTIDE SEQUENCE</scope>
    <source>
        <strain evidence="2">3As</strain>
    </source>
</reference>
<dbReference type="InterPro" id="IPR001584">
    <property type="entry name" value="Integrase_cat-core"/>
</dbReference>
<reference evidence="6" key="2">
    <citation type="journal article" date="2010" name="PLoS Genet.">
        <title>Structure, function, and evolution of the Thiomonas spp. genome.</title>
        <authorList>
            <person name="Arsene-Ploetze F."/>
            <person name="Koechler S."/>
            <person name="Marchal M."/>
            <person name="Coppee J.Y."/>
            <person name="Chandler M."/>
            <person name="Bonnefoy V."/>
            <person name="Brochier-Armanet C."/>
            <person name="Barakat M."/>
            <person name="Barbe V."/>
            <person name="Battaglia-Brunet F."/>
            <person name="Bruneel O."/>
            <person name="Bryan C.G."/>
            <person name="Cleiss-Arnold J."/>
            <person name="Cruveiller S."/>
            <person name="Erhardt M."/>
            <person name="Heinrich-Salmeron A."/>
            <person name="Hommais F."/>
            <person name="Joulian C."/>
            <person name="Krin E."/>
            <person name="Lieutaud A."/>
            <person name="Lievremont D."/>
            <person name="Michel C."/>
            <person name="Muller D."/>
            <person name="Ortet P."/>
            <person name="Proux C."/>
            <person name="Siguier P."/>
            <person name="Roche D."/>
            <person name="Rouy Z."/>
            <person name="Salvignol G."/>
            <person name="Slyemi D."/>
            <person name="Talla E."/>
            <person name="Weiss S."/>
            <person name="Weissenbach J."/>
            <person name="Medigue C."/>
            <person name="Bertin P.N."/>
        </authorList>
    </citation>
    <scope>NUCLEOTIDE SEQUENCE [LARGE SCALE GENOMIC DNA]</scope>
    <source>
        <strain evidence="6">DSM 22701 / CIP 110005 / 3As</strain>
    </source>
</reference>
<accession>D6CQ72</accession>
<evidence type="ECO:0000313" key="4">
    <source>
        <dbReference type="EMBL" id="CQR32910.1"/>
    </source>
</evidence>
<dbReference type="EMBL" id="FP475956">
    <property type="protein sequence ID" value="CAZ87197.1"/>
    <property type="molecule type" value="Genomic_DNA"/>
</dbReference>
<dbReference type="KEGG" id="thi:THI_0451"/>
<dbReference type="InterPro" id="IPR012337">
    <property type="entry name" value="RNaseH-like_sf"/>
</dbReference>
<dbReference type="PANTHER" id="PTHR46889:SF4">
    <property type="entry name" value="TRANSPOSASE INSO FOR INSERTION SEQUENCE ELEMENT IS911B-RELATED"/>
    <property type="match status" value="1"/>
</dbReference>